<dbReference type="SUPFAM" id="SSF52317">
    <property type="entry name" value="Class I glutamine amidotransferase-like"/>
    <property type="match status" value="1"/>
</dbReference>
<keyword evidence="2" id="KW-0812">Transmembrane</keyword>
<evidence type="ECO:0000313" key="3">
    <source>
        <dbReference type="EMBL" id="TWU10892.1"/>
    </source>
</evidence>
<reference evidence="3 4" key="1">
    <citation type="journal article" date="2020" name="Antonie Van Leeuwenhoek">
        <title>Rhodopirellula heiligendammensis sp. nov., Rhodopirellula pilleata sp. nov., and Rhodopirellula solitaria sp. nov. isolated from natural or artificial marine surfaces in Northern Germany and California, USA, and emended description of the genus Rhodopirellula.</title>
        <authorList>
            <person name="Kallscheuer N."/>
            <person name="Wiegand S."/>
            <person name="Jogler M."/>
            <person name="Boedeker C."/>
            <person name="Peeters S.H."/>
            <person name="Rast P."/>
            <person name="Heuer A."/>
            <person name="Jetten M.S.M."/>
            <person name="Rohde M."/>
            <person name="Jogler C."/>
        </authorList>
    </citation>
    <scope>NUCLEOTIDE SEQUENCE [LARGE SCALE GENOMIC DNA]</scope>
    <source>
        <strain evidence="3 4">Poly21</strain>
    </source>
</reference>
<keyword evidence="4" id="KW-1185">Reference proteome</keyword>
<organism evidence="3 4">
    <name type="scientific">Allorhodopirellula heiligendammensis</name>
    <dbReference type="NCBI Taxonomy" id="2714739"/>
    <lineage>
        <taxon>Bacteria</taxon>
        <taxon>Pseudomonadati</taxon>
        <taxon>Planctomycetota</taxon>
        <taxon>Planctomycetia</taxon>
        <taxon>Pirellulales</taxon>
        <taxon>Pirellulaceae</taxon>
        <taxon>Allorhodopirellula</taxon>
    </lineage>
</organism>
<keyword evidence="2" id="KW-0472">Membrane</keyword>
<dbReference type="AlphaFoldDB" id="A0A5C6BGQ0"/>
<accession>A0A5C6BGQ0</accession>
<dbReference type="Gene3D" id="3.40.50.410">
    <property type="entry name" value="von Willebrand factor, type A domain"/>
    <property type="match status" value="1"/>
</dbReference>
<evidence type="ECO:0008006" key="5">
    <source>
        <dbReference type="Google" id="ProtNLM"/>
    </source>
</evidence>
<feature type="region of interest" description="Disordered" evidence="1">
    <location>
        <begin position="629"/>
        <end position="695"/>
    </location>
</feature>
<proteinExistence type="predicted"/>
<dbReference type="Gene3D" id="3.40.50.880">
    <property type="match status" value="1"/>
</dbReference>
<feature type="compositionally biased region" description="Polar residues" evidence="1">
    <location>
        <begin position="629"/>
        <end position="643"/>
    </location>
</feature>
<gene>
    <name evidence="3" type="ORF">Poly21_47980</name>
</gene>
<dbReference type="EMBL" id="SJPU01000003">
    <property type="protein sequence ID" value="TWU10892.1"/>
    <property type="molecule type" value="Genomic_DNA"/>
</dbReference>
<evidence type="ECO:0000256" key="2">
    <source>
        <dbReference type="SAM" id="Phobius"/>
    </source>
</evidence>
<name>A0A5C6BGQ0_9BACT</name>
<dbReference type="InterPro" id="IPR029062">
    <property type="entry name" value="Class_I_gatase-like"/>
</dbReference>
<dbReference type="PANTHER" id="PTHR37947:SF1">
    <property type="entry name" value="BLL2462 PROTEIN"/>
    <property type="match status" value="1"/>
</dbReference>
<dbReference type="Proteomes" id="UP000319908">
    <property type="component" value="Unassembled WGS sequence"/>
</dbReference>
<dbReference type="OrthoDB" id="9781333at2"/>
<feature type="transmembrane region" description="Helical" evidence="2">
    <location>
        <begin position="12"/>
        <end position="29"/>
    </location>
</feature>
<protein>
    <recommendedName>
        <fullName evidence="5">Glutamine amidotransferase domain-containing protein</fullName>
    </recommendedName>
</protein>
<keyword evidence="2" id="KW-1133">Transmembrane helix</keyword>
<sequence length="813" mass="87823">MRLSYDPIYNSGITGLILTTVVIALLFRIMPIGVSRRRRRILLALRGVAALTLVLAMLRPSFVRTDNRPDTATLAIAFDSSRSMTLASGDPSAPTDATSTAETEGISGGENRWQQQRRALESLTTGLSSLDGNLNLALYRFDSVSDQFVGGSIVEVSKSLASLQSFEPDGRQTNLSAPLESALATSRSTPLAGIVLLSDGTQTMMGETGQTIDPVSSAKWVAAIGVPLWTVALGPTALSGRNRDVAISSLPETFRMFTGNETGISFEIQTRGYEGTPIELTMMWIDDTGRQSIAATRTIVPDHDVHREPMQVPVIAPEPGQYRLIVGARSPAGETDITNDQQLSFVDVRAGGGRVLYLEGTPRLEQRYLRRALRRFPDLELTYRWIPRDTSSRWPIDLTDDLQPGQFDVIILGDLHSAAVGDEQLERIAGLVAEGTALLTLGGERAYGPGGYANTPLAKTFPVQMDEGASQRPGVMPENLSGEAGDDVLLPGQLAGPVPLRIATPHPITNIDVDASLSASEEWSALPDMPGANELAGAKVAPGVQVLLDNGTAVPMMVVGEFGQGRVASLAFDSTWIWWTSGASEFHRRFWRQLMLWLLSREESTDGELELALTRQRLSTTETSVFTATQVGGDPTASNSGSWTAEIVSDSGERRPVKISTTSKSGGGRTRTEATGEISGNAAGTRDDSGPDGLPPGIYQLQVTLDNQGSETAVAVKPFQVVDDTRELAARNADHALLDRLALMTEASGGEAFRADQIPELITRIETQRRRTERVVIEKWRLGDNPLSGWIVFALFAGCLCGEWTLRRRWGLA</sequence>
<dbReference type="CDD" id="cd00198">
    <property type="entry name" value="vWFA"/>
    <property type="match status" value="1"/>
</dbReference>
<dbReference type="PANTHER" id="PTHR37947">
    <property type="entry name" value="BLL2462 PROTEIN"/>
    <property type="match status" value="1"/>
</dbReference>
<dbReference type="InterPro" id="IPR036465">
    <property type="entry name" value="vWFA_dom_sf"/>
</dbReference>
<feature type="region of interest" description="Disordered" evidence="1">
    <location>
        <begin position="84"/>
        <end position="112"/>
    </location>
</feature>
<comment type="caution">
    <text evidence="3">The sequence shown here is derived from an EMBL/GenBank/DDBJ whole genome shotgun (WGS) entry which is preliminary data.</text>
</comment>
<evidence type="ECO:0000256" key="1">
    <source>
        <dbReference type="SAM" id="MobiDB-lite"/>
    </source>
</evidence>
<feature type="transmembrane region" description="Helical" evidence="2">
    <location>
        <begin position="41"/>
        <end position="58"/>
    </location>
</feature>
<dbReference type="SUPFAM" id="SSF53300">
    <property type="entry name" value="vWA-like"/>
    <property type="match status" value="1"/>
</dbReference>
<evidence type="ECO:0000313" key="4">
    <source>
        <dbReference type="Proteomes" id="UP000319908"/>
    </source>
</evidence>